<evidence type="ECO:0000313" key="9">
    <source>
        <dbReference type="EMBL" id="KAK7576336.1"/>
    </source>
</evidence>
<keyword evidence="5" id="KW-0539">Nucleus</keyword>
<comment type="caution">
    <text evidence="9">The sequence shown here is derived from an EMBL/GenBank/DDBJ whole genome shotgun (WGS) entry which is preliminary data.</text>
</comment>
<dbReference type="GO" id="GO:1990841">
    <property type="term" value="F:promoter-specific chromatin binding"/>
    <property type="evidence" value="ECO:0007669"/>
    <property type="project" value="TreeGrafter"/>
</dbReference>
<dbReference type="PANTHER" id="PTHR10825">
    <property type="entry name" value="RING FINGER DOMAIN-CONTAINING, POLYCOMB GROUP COMPONENT"/>
    <property type="match status" value="1"/>
</dbReference>
<evidence type="ECO:0000256" key="1">
    <source>
        <dbReference type="ARBA" id="ARBA00004123"/>
    </source>
</evidence>
<dbReference type="GO" id="GO:0000122">
    <property type="term" value="P:negative regulation of transcription by RNA polymerase II"/>
    <property type="evidence" value="ECO:0007669"/>
    <property type="project" value="TreeGrafter"/>
</dbReference>
<gene>
    <name evidence="9" type="ORF">V9T40_012622</name>
</gene>
<keyword evidence="3 6" id="KW-0863">Zinc-finger</keyword>
<dbReference type="SMART" id="SM00184">
    <property type="entry name" value="RING"/>
    <property type="match status" value="1"/>
</dbReference>
<proteinExistence type="predicted"/>
<feature type="region of interest" description="Disordered" evidence="7">
    <location>
        <begin position="350"/>
        <end position="471"/>
    </location>
</feature>
<evidence type="ECO:0000256" key="7">
    <source>
        <dbReference type="SAM" id="MobiDB-lite"/>
    </source>
</evidence>
<keyword evidence="10" id="KW-1185">Reference proteome</keyword>
<name>A0AAN9TNG7_9HEMI</name>
<keyword evidence="2" id="KW-0479">Metal-binding</keyword>
<dbReference type="GO" id="GO:0035102">
    <property type="term" value="C:PRC1 complex"/>
    <property type="evidence" value="ECO:0007669"/>
    <property type="project" value="TreeGrafter"/>
</dbReference>
<dbReference type="PROSITE" id="PS50089">
    <property type="entry name" value="ZF_RING_2"/>
    <property type="match status" value="1"/>
</dbReference>
<dbReference type="InterPro" id="IPR013083">
    <property type="entry name" value="Znf_RING/FYVE/PHD"/>
</dbReference>
<keyword evidence="4" id="KW-0862">Zinc</keyword>
<feature type="compositionally biased region" description="Basic and acidic residues" evidence="7">
    <location>
        <begin position="445"/>
        <end position="461"/>
    </location>
</feature>
<dbReference type="Proteomes" id="UP001367676">
    <property type="component" value="Unassembled WGS sequence"/>
</dbReference>
<dbReference type="InterPro" id="IPR017907">
    <property type="entry name" value="Znf_RING_CS"/>
</dbReference>
<dbReference type="Pfam" id="PF16207">
    <property type="entry name" value="RAWUL"/>
    <property type="match status" value="1"/>
</dbReference>
<dbReference type="Gene3D" id="3.30.40.10">
    <property type="entry name" value="Zinc/RING finger domain, C3HC4 (zinc finger)"/>
    <property type="match status" value="1"/>
</dbReference>
<dbReference type="EMBL" id="JBBCAQ010000036">
    <property type="protein sequence ID" value="KAK7576336.1"/>
    <property type="molecule type" value="Genomic_DNA"/>
</dbReference>
<feature type="compositionally biased region" description="Polar residues" evidence="7">
    <location>
        <begin position="401"/>
        <end position="416"/>
    </location>
</feature>
<dbReference type="InterPro" id="IPR001841">
    <property type="entry name" value="Znf_RING"/>
</dbReference>
<evidence type="ECO:0000256" key="6">
    <source>
        <dbReference type="PROSITE-ProRule" id="PRU00175"/>
    </source>
</evidence>
<feature type="domain" description="RING-type" evidence="8">
    <location>
        <begin position="18"/>
        <end position="57"/>
    </location>
</feature>
<dbReference type="InterPro" id="IPR032443">
    <property type="entry name" value="RAWUL"/>
</dbReference>
<protein>
    <recommendedName>
        <fullName evidence="8">RING-type domain-containing protein</fullName>
    </recommendedName>
</protein>
<organism evidence="9 10">
    <name type="scientific">Parthenolecanium corni</name>
    <dbReference type="NCBI Taxonomy" id="536013"/>
    <lineage>
        <taxon>Eukaryota</taxon>
        <taxon>Metazoa</taxon>
        <taxon>Ecdysozoa</taxon>
        <taxon>Arthropoda</taxon>
        <taxon>Hexapoda</taxon>
        <taxon>Insecta</taxon>
        <taxon>Pterygota</taxon>
        <taxon>Neoptera</taxon>
        <taxon>Paraneoptera</taxon>
        <taxon>Hemiptera</taxon>
        <taxon>Sternorrhyncha</taxon>
        <taxon>Coccoidea</taxon>
        <taxon>Coccidae</taxon>
        <taxon>Parthenolecanium</taxon>
    </lineage>
</organism>
<evidence type="ECO:0000313" key="10">
    <source>
        <dbReference type="Proteomes" id="UP001367676"/>
    </source>
</evidence>
<dbReference type="GO" id="GO:0008270">
    <property type="term" value="F:zinc ion binding"/>
    <property type="evidence" value="ECO:0007669"/>
    <property type="project" value="UniProtKB-KW"/>
</dbReference>
<dbReference type="PANTHER" id="PTHR10825:SF29">
    <property type="entry name" value="POLYCOMB GROUP RING FINGER PROTEIN 1"/>
    <property type="match status" value="1"/>
</dbReference>
<feature type="compositionally biased region" description="Low complexity" evidence="7">
    <location>
        <begin position="369"/>
        <end position="378"/>
    </location>
</feature>
<dbReference type="Pfam" id="PF13923">
    <property type="entry name" value="zf-C3HC4_2"/>
    <property type="match status" value="1"/>
</dbReference>
<dbReference type="AlphaFoldDB" id="A0AAN9TNG7"/>
<comment type="subcellular location">
    <subcellularLocation>
        <location evidence="1">Nucleus</location>
    </subcellularLocation>
</comment>
<evidence type="ECO:0000256" key="2">
    <source>
        <dbReference type="ARBA" id="ARBA00022723"/>
    </source>
</evidence>
<evidence type="ECO:0000256" key="3">
    <source>
        <dbReference type="ARBA" id="ARBA00022771"/>
    </source>
</evidence>
<sequence length="810" mass="88327">MQCVTLPRITELNPHLLCVLCGGYYIDATSIIECLHAFCKSCIVRYLETHKYCPICDVLVHKTEPLQNIRPDVIRQSIVYKLVPNLYKKEMRNRRNFYVQLNPQQHPTCSELKGEITESSNFFSMDDLINLSLEYVNSINEKNLFFVAKGSKRYFRCRAAVTIRSLRKLLAAKYALGVEHKIHLFLDGIQLPDHFKLLDIAYISSWKRVGYIRILYEILTADQSVSSAEKIDLSEIESLKDGNKKEHVEKTVAIVPAVEENTEKFEDLSSTSKTETIDIEISKDSRQSPIITVDLLSPTLEVSNVNISSQPSNDVIIINSSPETSPLAKSSPKLIPVTVDEVLPPAAEKDISVASVDQTDVQLSDKTKSPPSEESNSNNKEETKATKEPSVNEPSDKTTGETDTSTAANSSEKTNSLPPPPSTAPVAPQEQVTKNAPVKSPVTKDTPKISTKKERRSERSESLPPVPALRMINAMPKTSNTKSLTTTVASGLVQPIVSIPRIQSSPRMSSKSTGSYPVASISSPLSLIPPPIPVATDLISLYAKSPVVRQAAPKKPPPSGLSILRIDPKTLSPIEATGSPSTTAIVPVSSNSRKMLPCRPITSSAFSSVYSCAGAPALHPFSKFSSPPPLYPTFPPSSLDPMNELMRRMFPFSFASIDALKPPLDPSARGLAPYPQSISSAMSHFLTTKPASSPAKQAKFEKSRRKPIVSPHVALSLNGGDKAMPKGGVADANRGHRRTNAAVTNGQIKSAVKRKNSELSDFSINNLIPVDEVKRPPPVMHACSADGVNQVCDQMQPISAVPKSESRKSS</sequence>
<evidence type="ECO:0000259" key="8">
    <source>
        <dbReference type="PROSITE" id="PS50089"/>
    </source>
</evidence>
<dbReference type="SUPFAM" id="SSF57850">
    <property type="entry name" value="RING/U-box"/>
    <property type="match status" value="1"/>
</dbReference>
<dbReference type="Gene3D" id="3.10.20.90">
    <property type="entry name" value="Phosphatidylinositol 3-kinase Catalytic Subunit, Chain A, domain 1"/>
    <property type="match status" value="1"/>
</dbReference>
<dbReference type="PROSITE" id="PS00518">
    <property type="entry name" value="ZF_RING_1"/>
    <property type="match status" value="1"/>
</dbReference>
<evidence type="ECO:0000256" key="4">
    <source>
        <dbReference type="ARBA" id="ARBA00022833"/>
    </source>
</evidence>
<accession>A0AAN9TNG7</accession>
<dbReference type="FunFam" id="3.30.40.10:FF:000122">
    <property type="entry name" value="polycomb group RING finger protein 1"/>
    <property type="match status" value="1"/>
</dbReference>
<evidence type="ECO:0000256" key="5">
    <source>
        <dbReference type="ARBA" id="ARBA00023242"/>
    </source>
</evidence>
<reference evidence="9 10" key="1">
    <citation type="submission" date="2024-03" db="EMBL/GenBank/DDBJ databases">
        <title>Adaptation during the transition from Ophiocordyceps entomopathogen to insect associate is accompanied by gene loss and intensified selection.</title>
        <authorList>
            <person name="Ward C.M."/>
            <person name="Onetto C.A."/>
            <person name="Borneman A.R."/>
        </authorList>
    </citation>
    <scope>NUCLEOTIDE SEQUENCE [LARGE SCALE GENOMIC DNA]</scope>
    <source>
        <strain evidence="9">AWRI1</strain>
        <tissue evidence="9">Single Adult Female</tissue>
    </source>
</reference>